<gene>
    <name evidence="3" type="ORF">EWB00_008027</name>
</gene>
<sequence>MSPECSKLDENTLTKLESSSWQERKEVLEIISNQLRRSTITSSTCCLLTKALCQVITSDKHSMLVTRAASVLSELVESMGNGFTVYAERALTACLLKFKDNKSVIAQALHSAATAIVDTMSFDLALVHLQSSLSTPVARTQAEALRLLTHLLCKSTLRQELQLSQRLKISKPLLSNIVKFSEHKTLECRDACFQVFAAVRIFLDFSSKQFDAIIDNMLDESRRIKVDAAFLQLNEGLLQEKIPKSSSVKSHIKSISKNSHVQQQLVTDSEFLVTPITASPRVVNSSVKVGKQSLQRLPKNPIHGHLSSSTPFAVSHKSTKQNVKVSTPTSGMSKVLSSVQYNESKQRPLVGKIKTRNKNIDKPKSEKWLPPELNLSPSQLRTKLSETYFINVPLEQFTDSAWKIRLQIAERIHAIINSDPPEFPDIHYLLQYILHCGTLKDSNFRVRCEVLRILSKLLSQNKSQNWISSNLELLCDQLFTTIGDSKSGPLVEQTLLHLMSVIGFSKTVECINTGLKKQISSTVQSSLIKWLSSAIKSLDSSFDHILPIEIVKFGLSSSAANVRSSAIELAGAIHSRLHSTVNIRSFFASEKPAILQRLESEFASNDKIDRNNSELSDSKSCNSTFSGLQTPAAIVTWSAGHRRMAAVIRSISPSQRLTNAQGVLEFSDSDESPVTERTSVPYRKGVIEAVTRQPAQLENVHCNVTCKSTYMTIANTYDTLFFIESNDEISLLQTKEVRLENLRKHKNISKDELQHLFNKSHAHPSLMKNLFSASYEGYLEALNRLISSLDKKDMYTVPSPLIVTYAHFDLILIWIVEYSFGTWLDGDFRQAEYNSYKTVLAHTFEYLTAVISLFAQNDLRLSEQEVNIVLIPLLNCQLQSLVVYKDPIIYRAASDLMRFIRQVYPPSLLMDILVKYMHHCSTARMRQ</sequence>
<dbReference type="InterPro" id="IPR016024">
    <property type="entry name" value="ARM-type_fold"/>
</dbReference>
<dbReference type="PANTHER" id="PTHR12609">
    <property type="entry name" value="MICROTUBULE ASSOCIATED PROTEIN XMAP215"/>
    <property type="match status" value="1"/>
</dbReference>
<name>A0A4Z2CRY3_SCHJA</name>
<protein>
    <submittedName>
        <fullName evidence="3">Cytoskeleton-associated protein</fullName>
    </submittedName>
</protein>
<proteinExistence type="predicted"/>
<dbReference type="STRING" id="6182.A0A4Z2CRY3"/>
<comment type="caution">
    <text evidence="3">The sequence shown here is derived from an EMBL/GenBank/DDBJ whole genome shotgun (WGS) entry which is preliminary data.</text>
</comment>
<accession>A0A4Z2CRY3</accession>
<reference evidence="3 4" key="1">
    <citation type="submission" date="2019-03" db="EMBL/GenBank/DDBJ databases">
        <title>An improved genome assembly of the fluke Schistosoma japonicum.</title>
        <authorList>
            <person name="Hu W."/>
            <person name="Luo F."/>
            <person name="Yin M."/>
            <person name="Mo X."/>
            <person name="Sun C."/>
            <person name="Wu Q."/>
            <person name="Zhu B."/>
            <person name="Xiang M."/>
            <person name="Wang J."/>
            <person name="Wang Y."/>
            <person name="Zhang T."/>
            <person name="Xu B."/>
            <person name="Zheng H."/>
            <person name="Feng Z."/>
        </authorList>
    </citation>
    <scope>NUCLEOTIDE SEQUENCE [LARGE SCALE GENOMIC DNA]</scope>
    <source>
        <strain evidence="3">HuSjv2</strain>
        <tissue evidence="3">Worms</tissue>
    </source>
</reference>
<dbReference type="InterPro" id="IPR045110">
    <property type="entry name" value="XMAP215"/>
</dbReference>
<dbReference type="InterPro" id="IPR034085">
    <property type="entry name" value="TOG"/>
</dbReference>
<evidence type="ECO:0000256" key="1">
    <source>
        <dbReference type="SAM" id="Coils"/>
    </source>
</evidence>
<dbReference type="Proteomes" id="UP000311919">
    <property type="component" value="Unassembled WGS sequence"/>
</dbReference>
<dbReference type="GO" id="GO:0046785">
    <property type="term" value="P:microtubule polymerization"/>
    <property type="evidence" value="ECO:0007669"/>
    <property type="project" value="InterPro"/>
</dbReference>
<dbReference type="AlphaFoldDB" id="A0A4Z2CRY3"/>
<dbReference type="OrthoDB" id="205662at2759"/>
<dbReference type="SMART" id="SM01349">
    <property type="entry name" value="TOG"/>
    <property type="match status" value="2"/>
</dbReference>
<feature type="coiled-coil region" evidence="1">
    <location>
        <begin position="732"/>
        <end position="759"/>
    </location>
</feature>
<feature type="non-terminal residue" evidence="3">
    <location>
        <position position="927"/>
    </location>
</feature>
<feature type="domain" description="TOG" evidence="2">
    <location>
        <begin position="379"/>
        <end position="614"/>
    </location>
</feature>
<dbReference type="GO" id="GO:0051010">
    <property type="term" value="F:microtubule plus-end binding"/>
    <property type="evidence" value="ECO:0007669"/>
    <property type="project" value="InterPro"/>
</dbReference>
<dbReference type="InterPro" id="IPR011989">
    <property type="entry name" value="ARM-like"/>
</dbReference>
<dbReference type="GO" id="GO:0030951">
    <property type="term" value="P:establishment or maintenance of microtubule cytoskeleton polarity"/>
    <property type="evidence" value="ECO:0007669"/>
    <property type="project" value="InterPro"/>
</dbReference>
<evidence type="ECO:0000313" key="3">
    <source>
        <dbReference type="EMBL" id="TNN06987.1"/>
    </source>
</evidence>
<dbReference type="GO" id="GO:0061863">
    <property type="term" value="F:microtubule plus end polymerase"/>
    <property type="evidence" value="ECO:0007669"/>
    <property type="project" value="InterPro"/>
</dbReference>
<dbReference type="GO" id="GO:0007051">
    <property type="term" value="P:spindle organization"/>
    <property type="evidence" value="ECO:0007669"/>
    <property type="project" value="InterPro"/>
</dbReference>
<keyword evidence="1" id="KW-0175">Coiled coil</keyword>
<dbReference type="SUPFAM" id="SSF48371">
    <property type="entry name" value="ARM repeat"/>
    <property type="match status" value="1"/>
</dbReference>
<feature type="domain" description="TOG" evidence="2">
    <location>
        <begin position="1"/>
        <end position="240"/>
    </location>
</feature>
<organism evidence="3 4">
    <name type="scientific">Schistosoma japonicum</name>
    <name type="common">Blood fluke</name>
    <dbReference type="NCBI Taxonomy" id="6182"/>
    <lineage>
        <taxon>Eukaryota</taxon>
        <taxon>Metazoa</taxon>
        <taxon>Spiralia</taxon>
        <taxon>Lophotrochozoa</taxon>
        <taxon>Platyhelminthes</taxon>
        <taxon>Trematoda</taxon>
        <taxon>Digenea</taxon>
        <taxon>Strigeidida</taxon>
        <taxon>Schistosomatoidea</taxon>
        <taxon>Schistosomatidae</taxon>
        <taxon>Schistosoma</taxon>
    </lineage>
</organism>
<dbReference type="Gene3D" id="1.25.10.10">
    <property type="entry name" value="Leucine-rich Repeat Variant"/>
    <property type="match status" value="3"/>
</dbReference>
<evidence type="ECO:0000313" key="4">
    <source>
        <dbReference type="Proteomes" id="UP000311919"/>
    </source>
</evidence>
<keyword evidence="4" id="KW-1185">Reference proteome</keyword>
<dbReference type="EMBL" id="SKCS01000443">
    <property type="protein sequence ID" value="TNN06987.1"/>
    <property type="molecule type" value="Genomic_DNA"/>
</dbReference>
<evidence type="ECO:0000259" key="2">
    <source>
        <dbReference type="SMART" id="SM01349"/>
    </source>
</evidence>